<sequence>MFVTQPAEFSILTPDNGTSIELVEATPQTNPAVTFTWEDVDYGTPTEVTYEVQFAKNGTDFAEPSVMQSSTARSYTITVGALNTIARNYFDDGDPATEDTGTIDVRIKSTVGTTGAEPKYSNVVSIVVTPFIPVPTVAPKMYVVGGFQSAGNYGNDWTPATGAPLEAASPTSQNFEGYVYFANGSANYKFLPTNTGWDGDYGDTGPSNGSYSGTLEQTDEVDCGLPGATAGFYRVKVNLGATPSPTYELTAENWAITGSATPLGWPSADNVTIPDTDMTYDPALKVWTIDINLTAGGAIKFRANDAWTVNLGGADGVMTYGGADIPITTSGNYTVHLDLSVPRQYTYTLELN</sequence>
<reference evidence="2 3" key="1">
    <citation type="submission" date="2020-07" db="EMBL/GenBank/DDBJ databases">
        <authorList>
            <person name="Sun Q."/>
        </authorList>
    </citation>
    <scope>NUCLEOTIDE SEQUENCE [LARGE SCALE GENOMIC DNA]</scope>
    <source>
        <strain evidence="2 3">MAH-1</strain>
    </source>
</reference>
<dbReference type="InterPro" id="IPR025970">
    <property type="entry name" value="SusE"/>
</dbReference>
<proteinExistence type="predicted"/>
<dbReference type="AlphaFoldDB" id="A0A7Y9C590"/>
<dbReference type="RefSeq" id="WP_176005547.1">
    <property type="nucleotide sequence ID" value="NZ_JABWMI010000009.1"/>
</dbReference>
<feature type="domain" description="SusE outer membrane protein" evidence="1">
    <location>
        <begin position="4"/>
        <end position="108"/>
    </location>
</feature>
<name>A0A7Y9C590_9FLAO</name>
<organism evidence="2 3">
    <name type="scientific">Flavobacterium agri</name>
    <dbReference type="NCBI Taxonomy" id="2743471"/>
    <lineage>
        <taxon>Bacteria</taxon>
        <taxon>Pseudomonadati</taxon>
        <taxon>Bacteroidota</taxon>
        <taxon>Flavobacteriia</taxon>
        <taxon>Flavobacteriales</taxon>
        <taxon>Flavobacteriaceae</taxon>
        <taxon>Flavobacterium</taxon>
    </lineage>
</organism>
<comment type="caution">
    <text evidence="2">The sequence shown here is derived from an EMBL/GenBank/DDBJ whole genome shotgun (WGS) entry which is preliminary data.</text>
</comment>
<evidence type="ECO:0000259" key="1">
    <source>
        <dbReference type="Pfam" id="PF14292"/>
    </source>
</evidence>
<gene>
    <name evidence="2" type="ORF">HZF10_07330</name>
</gene>
<protein>
    <submittedName>
        <fullName evidence="2">SusE domain-containing protein</fullName>
    </submittedName>
</protein>
<dbReference type="Proteomes" id="UP000535020">
    <property type="component" value="Unassembled WGS sequence"/>
</dbReference>
<accession>A0A7Y9C590</accession>
<dbReference type="CDD" id="cd12956">
    <property type="entry name" value="CBM_SusE-F_like"/>
    <property type="match status" value="1"/>
</dbReference>
<dbReference type="EMBL" id="JACBJI010000002">
    <property type="protein sequence ID" value="NYA70725.1"/>
    <property type="molecule type" value="Genomic_DNA"/>
</dbReference>
<evidence type="ECO:0000313" key="3">
    <source>
        <dbReference type="Proteomes" id="UP000535020"/>
    </source>
</evidence>
<dbReference type="Gene3D" id="2.60.40.3620">
    <property type="match status" value="2"/>
</dbReference>
<dbReference type="Pfam" id="PF14292">
    <property type="entry name" value="SusE"/>
    <property type="match status" value="1"/>
</dbReference>
<keyword evidence="3" id="KW-1185">Reference proteome</keyword>
<evidence type="ECO:0000313" key="2">
    <source>
        <dbReference type="EMBL" id="NYA70725.1"/>
    </source>
</evidence>